<feature type="transmembrane region" description="Helical" evidence="12">
    <location>
        <begin position="137"/>
        <end position="156"/>
    </location>
</feature>
<comment type="cofactor">
    <cofactor evidence="1">
        <name>Mg(2+)</name>
        <dbReference type="ChEBI" id="CHEBI:18420"/>
    </cofactor>
</comment>
<organism evidence="13">
    <name type="scientific">Aquifex aeolicus</name>
    <dbReference type="NCBI Taxonomy" id="63363"/>
    <lineage>
        <taxon>Bacteria</taxon>
        <taxon>Pseudomonadati</taxon>
        <taxon>Aquificota</taxon>
        <taxon>Aquificia</taxon>
        <taxon>Aquificales</taxon>
        <taxon>Aquificaceae</taxon>
        <taxon>Aquifex</taxon>
    </lineage>
</organism>
<name>A0A7C5QIQ0_AQUAO</name>
<dbReference type="FunFam" id="1.20.120.1780:FF:000001">
    <property type="entry name" value="4-hydroxybenzoate octaprenyltransferase"/>
    <property type="match status" value="1"/>
</dbReference>
<feature type="transmembrane region" description="Helical" evidence="12">
    <location>
        <begin position="162"/>
        <end position="183"/>
    </location>
</feature>
<dbReference type="PANTHER" id="PTHR11048">
    <property type="entry name" value="PRENYLTRANSFERASES"/>
    <property type="match status" value="1"/>
</dbReference>
<reference evidence="13" key="1">
    <citation type="journal article" date="2020" name="mSystems">
        <title>Genome- and Community-Level Interaction Insights into Carbon Utilization and Element Cycling Functions of Hydrothermarchaeota in Hydrothermal Sediment.</title>
        <authorList>
            <person name="Zhou Z."/>
            <person name="Liu Y."/>
            <person name="Xu W."/>
            <person name="Pan J."/>
            <person name="Luo Z.H."/>
            <person name="Li M."/>
        </authorList>
    </citation>
    <scope>NUCLEOTIDE SEQUENCE [LARGE SCALE GENOMIC DNA]</scope>
    <source>
        <strain evidence="13">HyVt-501</strain>
    </source>
</reference>
<evidence type="ECO:0000256" key="8">
    <source>
        <dbReference type="ARBA" id="ARBA00022692"/>
    </source>
</evidence>
<feature type="transmembrane region" description="Helical" evidence="12">
    <location>
        <begin position="92"/>
        <end position="125"/>
    </location>
</feature>
<comment type="similarity">
    <text evidence="3">Belongs to the UbiA prenyltransferase family.</text>
</comment>
<evidence type="ECO:0000256" key="11">
    <source>
        <dbReference type="ARBA" id="ARBA00034524"/>
    </source>
</evidence>
<keyword evidence="9 12" id="KW-1133">Transmembrane helix</keyword>
<keyword evidence="6" id="KW-0808">Transferase</keyword>
<evidence type="ECO:0000256" key="4">
    <source>
        <dbReference type="ARBA" id="ARBA00022475"/>
    </source>
</evidence>
<keyword evidence="4" id="KW-1003">Cell membrane</keyword>
<keyword evidence="7" id="KW-0831">Ubiquinone biosynthesis</keyword>
<evidence type="ECO:0000256" key="7">
    <source>
        <dbReference type="ARBA" id="ARBA00022688"/>
    </source>
</evidence>
<dbReference type="InterPro" id="IPR044878">
    <property type="entry name" value="UbiA_sf"/>
</dbReference>
<dbReference type="NCBIfam" id="TIGR01475">
    <property type="entry name" value="ubiA_other"/>
    <property type="match status" value="1"/>
</dbReference>
<dbReference type="InterPro" id="IPR039653">
    <property type="entry name" value="Prenyltransferase"/>
</dbReference>
<accession>A0A7C5QIQ0</accession>
<keyword evidence="10 12" id="KW-0472">Membrane</keyword>
<dbReference type="InterPro" id="IPR000537">
    <property type="entry name" value="UbiA_prenyltransferase"/>
</dbReference>
<comment type="caution">
    <text evidence="13">The sequence shown here is derived from an EMBL/GenBank/DDBJ whole genome shotgun (WGS) entry which is preliminary data.</text>
</comment>
<dbReference type="AlphaFoldDB" id="A0A7C5QIQ0"/>
<dbReference type="Gene3D" id="1.10.357.140">
    <property type="entry name" value="UbiA prenyltransferase"/>
    <property type="match status" value="1"/>
</dbReference>
<dbReference type="EMBL" id="DRNB01000222">
    <property type="protein sequence ID" value="HHJ64482.1"/>
    <property type="molecule type" value="Genomic_DNA"/>
</dbReference>
<dbReference type="Pfam" id="PF01040">
    <property type="entry name" value="UbiA"/>
    <property type="match status" value="1"/>
</dbReference>
<evidence type="ECO:0000256" key="5">
    <source>
        <dbReference type="ARBA" id="ARBA00022519"/>
    </source>
</evidence>
<dbReference type="PANTHER" id="PTHR11048:SF28">
    <property type="entry name" value="4-HYDROXYBENZOATE POLYPRENYLTRANSFERASE, MITOCHONDRIAL"/>
    <property type="match status" value="1"/>
</dbReference>
<dbReference type="EC" id="2.5.1.39" evidence="11"/>
<comment type="subcellular location">
    <subcellularLocation>
        <location evidence="2">Membrane</location>
        <topology evidence="2">Multi-pass membrane protein</topology>
    </subcellularLocation>
</comment>
<evidence type="ECO:0000256" key="3">
    <source>
        <dbReference type="ARBA" id="ARBA00005985"/>
    </source>
</evidence>
<feature type="transmembrane region" description="Helical" evidence="12">
    <location>
        <begin position="231"/>
        <end position="251"/>
    </location>
</feature>
<evidence type="ECO:0000256" key="1">
    <source>
        <dbReference type="ARBA" id="ARBA00001946"/>
    </source>
</evidence>
<protein>
    <recommendedName>
        <fullName evidence="11">4-hydroxybenzoate polyprenyltransferase</fullName>
        <ecNumber evidence="11">2.5.1.39</ecNumber>
    </recommendedName>
</protein>
<dbReference type="FunFam" id="1.10.357.140:FF:000008">
    <property type="entry name" value="4-hydroxybenzoate octaprenyltransferase"/>
    <property type="match status" value="1"/>
</dbReference>
<evidence type="ECO:0000256" key="10">
    <source>
        <dbReference type="ARBA" id="ARBA00023136"/>
    </source>
</evidence>
<keyword evidence="8 12" id="KW-0812">Transmembrane</keyword>
<dbReference type="GO" id="GO:0008412">
    <property type="term" value="F:4-hydroxybenzoate polyprenyltransferase activity"/>
    <property type="evidence" value="ECO:0007669"/>
    <property type="project" value="UniProtKB-EC"/>
</dbReference>
<evidence type="ECO:0000256" key="12">
    <source>
        <dbReference type="SAM" id="Phobius"/>
    </source>
</evidence>
<dbReference type="GO" id="GO:0006744">
    <property type="term" value="P:ubiquinone biosynthetic process"/>
    <property type="evidence" value="ECO:0007669"/>
    <property type="project" value="UniProtKB-KW"/>
</dbReference>
<gene>
    <name evidence="13" type="ORF">ENJ61_06195</name>
</gene>
<dbReference type="CDD" id="cd13959">
    <property type="entry name" value="PT_UbiA_COQ2"/>
    <property type="match status" value="1"/>
</dbReference>
<feature type="transmembrane region" description="Helical" evidence="12">
    <location>
        <begin position="204"/>
        <end position="225"/>
    </location>
</feature>
<dbReference type="GO" id="GO:0005886">
    <property type="term" value="C:plasma membrane"/>
    <property type="evidence" value="ECO:0007669"/>
    <property type="project" value="TreeGrafter"/>
</dbReference>
<feature type="transmembrane region" description="Helical" evidence="12">
    <location>
        <begin position="263"/>
        <end position="281"/>
    </location>
</feature>
<evidence type="ECO:0000313" key="13">
    <source>
        <dbReference type="EMBL" id="HHJ64482.1"/>
    </source>
</evidence>
<dbReference type="InterPro" id="IPR006371">
    <property type="entry name" value="Polyprenyltransferase_UbiA-li"/>
</dbReference>
<evidence type="ECO:0000256" key="6">
    <source>
        <dbReference type="ARBA" id="ARBA00022679"/>
    </source>
</evidence>
<evidence type="ECO:0000256" key="9">
    <source>
        <dbReference type="ARBA" id="ARBA00022989"/>
    </source>
</evidence>
<dbReference type="Gene3D" id="1.20.120.1780">
    <property type="entry name" value="UbiA prenyltransferase"/>
    <property type="match status" value="1"/>
</dbReference>
<keyword evidence="5" id="KW-0997">Cell inner membrane</keyword>
<sequence length="285" mass="31857">MGSSKLRDYAELVKFEHTVFALPFALASVLLLAERIPSLWKVGWIVAALVSARTLGMALNRLIDEPYDRLNPRTRNWPLVSGRVSPSEVRKLILISGALFLLSALMINRLAFLLSPLVILLLWIYPYTKRFTHFPHLFLGAVYLLIPVAVDVALNASVSLNALLLGVAMASWVSGFDVLYALQDYEFDRRHGLKSVPVRFGIGGALRFARVSHLITFASLLLLGLRHPQMGSVYLLGLLLLSGFLIYEHSLIKPHDLSKINRAFFTVNGYVSIVFFLTVLADRIL</sequence>
<dbReference type="Proteomes" id="UP000885792">
    <property type="component" value="Unassembled WGS sequence"/>
</dbReference>
<evidence type="ECO:0000256" key="2">
    <source>
        <dbReference type="ARBA" id="ARBA00004141"/>
    </source>
</evidence>
<proteinExistence type="inferred from homology"/>